<feature type="domain" description="Tyr recombinase" evidence="11">
    <location>
        <begin position="106"/>
        <end position="290"/>
    </location>
</feature>
<dbReference type="Pfam" id="PF02899">
    <property type="entry name" value="Phage_int_SAM_1"/>
    <property type="match status" value="1"/>
</dbReference>
<dbReference type="GO" id="GO:0007059">
    <property type="term" value="P:chromosome segregation"/>
    <property type="evidence" value="ECO:0007669"/>
    <property type="project" value="UniProtKB-UniRule"/>
</dbReference>
<dbReference type="GO" id="GO:0005737">
    <property type="term" value="C:cytoplasm"/>
    <property type="evidence" value="ECO:0007669"/>
    <property type="project" value="UniProtKB-SubCell"/>
</dbReference>
<dbReference type="InterPro" id="IPR050090">
    <property type="entry name" value="Tyrosine_recombinase_XerCD"/>
</dbReference>
<dbReference type="InterPro" id="IPR004107">
    <property type="entry name" value="Integrase_SAM-like_N"/>
</dbReference>
<comment type="subunit">
    <text evidence="10">Forms a cyclic heterotetrameric complex composed of two molecules of XerC and two molecules of XerD.</text>
</comment>
<dbReference type="NCBIfam" id="TIGR02225">
    <property type="entry name" value="recomb_XerD"/>
    <property type="match status" value="1"/>
</dbReference>
<dbReference type="InterPro" id="IPR013762">
    <property type="entry name" value="Integrase-like_cat_sf"/>
</dbReference>
<evidence type="ECO:0000256" key="3">
    <source>
        <dbReference type="ARBA" id="ARBA00022490"/>
    </source>
</evidence>
<keyword evidence="14" id="KW-1185">Reference proteome</keyword>
<name>A0A3G3JX64_9BACL</name>
<dbReference type="AlphaFoldDB" id="A0A3G3JX64"/>
<dbReference type="InterPro" id="IPR002104">
    <property type="entry name" value="Integrase_catalytic"/>
</dbReference>
<dbReference type="Gene3D" id="1.10.443.10">
    <property type="entry name" value="Intergrase catalytic core"/>
    <property type="match status" value="1"/>
</dbReference>
<evidence type="ECO:0000313" key="14">
    <source>
        <dbReference type="Proteomes" id="UP000269097"/>
    </source>
</evidence>
<comment type="similarity">
    <text evidence="10">Belongs to the 'phage' integrase family. XerC subfamily.</text>
</comment>
<reference evidence="13 14" key="1">
    <citation type="submission" date="2018-10" db="EMBL/GenBank/DDBJ databases">
        <title>Genome Sequence of Cohnella sp.</title>
        <authorList>
            <person name="Srinivasan S."/>
            <person name="Kim M.K."/>
        </authorList>
    </citation>
    <scope>NUCLEOTIDE SEQUENCE [LARGE SCALE GENOMIC DNA]</scope>
    <source>
        <strain evidence="13 14">18JY8-7</strain>
    </source>
</reference>
<gene>
    <name evidence="13" type="primary">xerD</name>
    <name evidence="10" type="synonym">xerC</name>
    <name evidence="13" type="ORF">EAV92_09540</name>
</gene>
<keyword evidence="6 10" id="KW-0229">DNA integration</keyword>
<dbReference type="CDD" id="cd00798">
    <property type="entry name" value="INT_XerDC_C"/>
    <property type="match status" value="1"/>
</dbReference>
<dbReference type="KEGG" id="coh:EAV92_09540"/>
<dbReference type="Pfam" id="PF00589">
    <property type="entry name" value="Phage_integrase"/>
    <property type="match status" value="1"/>
</dbReference>
<comment type="caution">
    <text evidence="10">Lacks conserved residue(s) required for the propagation of feature annotation.</text>
</comment>
<sequence length="297" mass="33418">MLKWIQDFKDRLAEDRAVSESTRVSYGRDLADFAKALEEMGVTTPGALQPKHLQAYMHRMRQEGKSSATIARRLVSIRGLCRYGVIERVLERDPTLQVEAPRPASKEPRTLASEEIGKLLDAPDEQTVQGLRDKAMLELLYATGMRVSELMAMDVSHVRIDMGFIHCSGPGSRERMVPIGGIAARSLKRYLEEGRPALIRADKPADALFPNHLGTRMTRQGFWKIIKKYARAAGIPDELTPHTLRHSFAVHLLENGADVRAVQEMLGHASPQTTQMYQTAARARVKEEYDRAHPRAR</sequence>
<feature type="active site" evidence="10">
    <location>
        <position position="146"/>
    </location>
</feature>
<dbReference type="PROSITE" id="PS51900">
    <property type="entry name" value="CB"/>
    <property type="match status" value="1"/>
</dbReference>
<dbReference type="Proteomes" id="UP000269097">
    <property type="component" value="Chromosome"/>
</dbReference>
<dbReference type="GO" id="GO:0003677">
    <property type="term" value="F:DNA binding"/>
    <property type="evidence" value="ECO:0007669"/>
    <property type="project" value="UniProtKB-UniRule"/>
</dbReference>
<accession>A0A3G3JX64</accession>
<dbReference type="GO" id="GO:0051301">
    <property type="term" value="P:cell division"/>
    <property type="evidence" value="ECO:0007669"/>
    <property type="project" value="UniProtKB-KW"/>
</dbReference>
<comment type="similarity">
    <text evidence="2">Belongs to the 'phage' integrase family. XerD subfamily.</text>
</comment>
<dbReference type="GO" id="GO:0009037">
    <property type="term" value="F:tyrosine-based site-specific recombinase activity"/>
    <property type="evidence" value="ECO:0007669"/>
    <property type="project" value="UniProtKB-UniRule"/>
</dbReference>
<evidence type="ECO:0000256" key="7">
    <source>
        <dbReference type="ARBA" id="ARBA00023125"/>
    </source>
</evidence>
<evidence type="ECO:0000256" key="8">
    <source>
        <dbReference type="ARBA" id="ARBA00023172"/>
    </source>
</evidence>
<evidence type="ECO:0000256" key="6">
    <source>
        <dbReference type="ARBA" id="ARBA00022908"/>
    </source>
</evidence>
<dbReference type="HAMAP" id="MF_01808">
    <property type="entry name" value="Recomb_XerC_XerD"/>
    <property type="match status" value="1"/>
</dbReference>
<evidence type="ECO:0000259" key="11">
    <source>
        <dbReference type="PROSITE" id="PS51898"/>
    </source>
</evidence>
<keyword evidence="7 10" id="KW-0238">DNA-binding</keyword>
<feature type="active site" description="O-(3'-phospho-DNA)-tyrosine intermediate" evidence="10">
    <location>
        <position position="277"/>
    </location>
</feature>
<keyword evidence="9 10" id="KW-0131">Cell cycle</keyword>
<feature type="active site" evidence="10">
    <location>
        <position position="268"/>
    </location>
</feature>
<evidence type="ECO:0000313" key="13">
    <source>
        <dbReference type="EMBL" id="AYQ72784.1"/>
    </source>
</evidence>
<evidence type="ECO:0000256" key="2">
    <source>
        <dbReference type="ARBA" id="ARBA00010450"/>
    </source>
</evidence>
<keyword evidence="5 10" id="KW-0159">Chromosome partition</keyword>
<evidence type="ECO:0000256" key="10">
    <source>
        <dbReference type="HAMAP-Rule" id="MF_01808"/>
    </source>
</evidence>
<dbReference type="PANTHER" id="PTHR30349">
    <property type="entry name" value="PHAGE INTEGRASE-RELATED"/>
    <property type="match status" value="1"/>
</dbReference>
<dbReference type="GO" id="GO:0006313">
    <property type="term" value="P:DNA transposition"/>
    <property type="evidence" value="ECO:0007669"/>
    <property type="project" value="UniProtKB-UniRule"/>
</dbReference>
<evidence type="ECO:0000256" key="9">
    <source>
        <dbReference type="ARBA" id="ARBA00023306"/>
    </source>
</evidence>
<dbReference type="PANTHER" id="PTHR30349:SF81">
    <property type="entry name" value="TYROSINE RECOMBINASE XERC"/>
    <property type="match status" value="1"/>
</dbReference>
<dbReference type="InterPro" id="IPR044068">
    <property type="entry name" value="CB"/>
</dbReference>
<proteinExistence type="inferred from homology"/>
<feature type="active site" evidence="10">
    <location>
        <position position="242"/>
    </location>
</feature>
<dbReference type="InterPro" id="IPR023009">
    <property type="entry name" value="Tyrosine_recombinase_XerC/XerD"/>
</dbReference>
<dbReference type="RefSeq" id="WP_123040866.1">
    <property type="nucleotide sequence ID" value="NZ_CP033433.1"/>
</dbReference>
<dbReference type="InterPro" id="IPR011932">
    <property type="entry name" value="Recomb_XerD"/>
</dbReference>
<evidence type="ECO:0000256" key="4">
    <source>
        <dbReference type="ARBA" id="ARBA00022618"/>
    </source>
</evidence>
<dbReference type="InterPro" id="IPR011010">
    <property type="entry name" value="DNA_brk_join_enz"/>
</dbReference>
<comment type="function">
    <text evidence="10">Site-specific tyrosine recombinase, which acts by catalyzing the cutting and rejoining of the recombining DNA molecules. The XerC-XerD complex is essential to convert dimers of the bacterial chromosome into monomers to permit their segregation at cell division. It also contributes to the segregational stability of plasmids.</text>
</comment>
<dbReference type="Gene3D" id="1.10.150.130">
    <property type="match status" value="1"/>
</dbReference>
<dbReference type="SUPFAM" id="SSF56349">
    <property type="entry name" value="DNA breaking-rejoining enzymes"/>
    <property type="match status" value="1"/>
</dbReference>
<dbReference type="InterPro" id="IPR010998">
    <property type="entry name" value="Integrase_recombinase_N"/>
</dbReference>
<comment type="subcellular location">
    <subcellularLocation>
        <location evidence="1 10">Cytoplasm</location>
    </subcellularLocation>
</comment>
<dbReference type="NCBIfam" id="NF001399">
    <property type="entry name" value="PRK00283.1"/>
    <property type="match status" value="1"/>
</dbReference>
<protein>
    <recommendedName>
        <fullName evidence="10">Tyrosine recombinase XerC</fullName>
    </recommendedName>
</protein>
<evidence type="ECO:0000256" key="1">
    <source>
        <dbReference type="ARBA" id="ARBA00004496"/>
    </source>
</evidence>
<keyword evidence="8 10" id="KW-0233">DNA recombination</keyword>
<dbReference type="EMBL" id="CP033433">
    <property type="protein sequence ID" value="AYQ72784.1"/>
    <property type="molecule type" value="Genomic_DNA"/>
</dbReference>
<feature type="active site" evidence="10">
    <location>
        <position position="245"/>
    </location>
</feature>
<feature type="domain" description="Core-binding (CB)" evidence="12">
    <location>
        <begin position="1"/>
        <end position="85"/>
    </location>
</feature>
<organism evidence="13 14">
    <name type="scientific">Cohnella candidum</name>
    <dbReference type="NCBI Taxonomy" id="2674991"/>
    <lineage>
        <taxon>Bacteria</taxon>
        <taxon>Bacillati</taxon>
        <taxon>Bacillota</taxon>
        <taxon>Bacilli</taxon>
        <taxon>Bacillales</taxon>
        <taxon>Paenibacillaceae</taxon>
        <taxon>Cohnella</taxon>
    </lineage>
</organism>
<evidence type="ECO:0000256" key="5">
    <source>
        <dbReference type="ARBA" id="ARBA00022829"/>
    </source>
</evidence>
<keyword evidence="3 10" id="KW-0963">Cytoplasm</keyword>
<evidence type="ECO:0000259" key="12">
    <source>
        <dbReference type="PROSITE" id="PS51900"/>
    </source>
</evidence>
<dbReference type="PROSITE" id="PS51898">
    <property type="entry name" value="TYR_RECOMBINASE"/>
    <property type="match status" value="1"/>
</dbReference>
<keyword evidence="4 10" id="KW-0132">Cell division</keyword>